<dbReference type="InterPro" id="IPR043153">
    <property type="entry name" value="DENN_C"/>
</dbReference>
<dbReference type="PROSITE" id="PS51339">
    <property type="entry name" value="PPASE_MYOTUBULARIN"/>
    <property type="match status" value="1"/>
</dbReference>
<feature type="domain" description="Myotubularin phosphatase" evidence="6">
    <location>
        <begin position="1265"/>
        <end position="1895"/>
    </location>
</feature>
<accession>A0A8W7PA79</accession>
<dbReference type="Gene3D" id="3.30.450.200">
    <property type="match status" value="1"/>
</dbReference>
<feature type="compositionally biased region" description="Basic residues" evidence="2">
    <location>
        <begin position="1520"/>
        <end position="1529"/>
    </location>
</feature>
<dbReference type="Gene3D" id="3.40.50.11500">
    <property type="match status" value="1"/>
</dbReference>
<sequence>LRRPGLLNASARLTTTVYHYRWLGKWSYTSTLQVLLEVAVLRAQPSQTARTAVACAMDNSRNESKMSRLADYFVIVGYDHEKERTGSRSGKIIQRFPEKDWPDTPFIEGIELFCQPQGWALSTIRQEPQFFVSVLTDMDGNRHYCACLSFNETIAITPSKPIDEEEEDDNLSPSGGGPAGGGVLANSGPPSITHHSIMYAPKCLVIVSRLEYIEAFRNCLGTIYTVYLESLKFQLHYLIGSILGCIQVPPPGGPPVRFSIGAGDKQILQPPLSNTLPVTGSCVSVLFHQLGIKNVMLLFCAVMTEHKILFHSTSYTRLTDSCRALTALMYPFRYSLVYIPILPASLLEVLTMPTTFIMGIHSSLRSEISEILDVIVADLDGGSIHIPESLVPPIARLPASLWDSTEHALRMVLHPELALADLAFPVGSSLHGPGLNNNINQSLAMAPVGGGISNGYSFREQKNDIMLDKEIRAVFMRLFAQLLQGYRSYLTLIRINPKPIIQFHRAGFLGARELVDCEFLSRVLDSMFFTGFVTERGPPWRACDAWDELYSTMNDLLKSELLDPALVLAHIQDLAKQLYANEYPNPQPFQQKILRPPDGAFARIHQPPMPLIDAQEVQNVINDGLQANDLQSRMQPVRVKLRIVPMGPYLKPAPQETRPTVNNSARKLEVLRNCISCIFDNKITEARKSFPAVLRILKQREARLTMCRELAKIGQGNKQLDHQQFDLVIKLMNRALQDDSAKDEYGVAAALLPLSSLFCRKLCTGVIQFAYTCIQDHPVWKSQQFWEDAYYQEVQTAIKELYLPLANWPKPSGIGGGIGGGGLADSSALLSQSMSRDKLDRASLLSRAQEPSALEIAADQMGKWATMDAVTQKELTNKEESTLYSHAIHYAYRMVYCWCRRRPAAPSAGVQRDKGRAASRGRHERVEHDHNSDEGFEEHDPGETGSAVTKMVCKFIDRVCTEGNVTAEHVRNLHQMVPGTIQMHIETLEAVAREAKRIPPIQKPKLQYPVLLQEEKIIGELRAYLLADGREDKEGGSSGTMLPAEGALFLTNYRVVFRGSPCDSYSCEQSVVRAFPISSLTKEKRLTVIYLQHLEQVLPEGMQLRSCTFQLIKVAFDEEVPQEQVDAFRKAVHKIRHPEDEFGHFAFATHGLAHPGLLGPGHKVKEKNATLKDFAKKTLLRTAMKAGFKQKAGATKRKYILPGAVEYDDAYGSGGLLGVGGPSGGGSSGGGGGGMGESNNNNDDDDVSDEGTDTLPRVHVKDVERLKERSYVRDWLRLGLGDVQTTGYRISPVNSNYSICRTYPAMLVCPKEVTDDSLRCMARCYKQHRIPVATWRHRNGATLLRGAIPQAKGVMGMLKGHPGSANASTDSTSFQEQDRYFVQVIKMTPHTRTIRHQAWGGLSDSNISLDSLALAASNLMTRSDMSTLTPDTGRKQHHHGHHEAGNGGANAGGSGGGGLYSINNSSFSSFGAMRSNIVKSNKWASLKPNRNSTSAAVGAGPDSTSLRDVNHWERDGAGGSHHHHHHLHHGGGAGPGHPGGGQQSHYAFQRVPLYFLGEKSQSKSAKLSEMYAEFIPVDYTDVRHSRTAFKKLMRACLPSCDTNEPDQTFAKLVEQSDWLQQIRGLLQLSGAVVDLMDLQESSVTLALEDGWDVTAQISSLAQLCLDPYYRTIEGFRVLIEKEWLAFGHRFGHRSNLKPNSSSGSPFAPTFLQFLDAVHQIQQQFPLAFEFNEFYLRFLAYHHVSCRFRTFLFDCELERVDFGITAIDDKRGSLNSHHKHVVEALTISDDDNLIYPGMGGGSGGGNGGVPGSGGPGGPIGGSSAGGGGGGGGGGGVLGGARNTNTQKFGPSLFDYIERQHAKSPMFYNFMYTPDPERTVLRPQSAISVLEIWSYYLGEELAQGPPYDPELVGSDNMEDDCDYMYSTAAGGSGGPGNAGSLGSTSGTGGPSGAMMLRQPRRRVVTVNYDSLSRYEADAFTKLLDELKTAEAERGLLPQKWRQVWDKLEPPHSDSLTRHASFSSALVRSHGRLLHKRSTLEILMRGRQAGFHQENFLHPHRFEKHVYSAPVNCNHCGNVLWGPLLNGLRCVDCGNTYHEKCAESVPKNCTKYKAVEGGNQPTLARTQGDNNSVSSSVNTTNTNSQHYYEQYDSKVADDRTHEGYLYKRGAILKNWKQRWFVLDSHKHQLRYYDTMDDCSCKGYIELAEVQSVAQAPPQTAPAPSKKIDDRAFFDLKTSRRTYNFYAQEASSAQEWIEKIQACLQ</sequence>
<dbReference type="Pfam" id="PF02893">
    <property type="entry name" value="GRAM"/>
    <property type="match status" value="1"/>
</dbReference>
<reference evidence="7" key="1">
    <citation type="submission" date="2022-08" db="UniProtKB">
        <authorList>
            <consortium name="EnsemblMetazoa"/>
        </authorList>
    </citation>
    <scope>IDENTIFICATION</scope>
</reference>
<evidence type="ECO:0008006" key="8">
    <source>
        <dbReference type="Google" id="ProtNLM"/>
    </source>
</evidence>
<dbReference type="InterPro" id="IPR004182">
    <property type="entry name" value="GRAM"/>
</dbReference>
<feature type="region of interest" description="Disordered" evidence="2">
    <location>
        <begin position="1511"/>
        <end position="1543"/>
    </location>
</feature>
<evidence type="ECO:0000259" key="3">
    <source>
        <dbReference type="PROSITE" id="PS50003"/>
    </source>
</evidence>
<evidence type="ECO:0000259" key="5">
    <source>
        <dbReference type="PROSITE" id="PS50211"/>
    </source>
</evidence>
<comment type="similarity">
    <text evidence="1">Belongs to the protein-tyrosine phosphatase family. Non-receptor class myotubularin subfamily.</text>
</comment>
<dbReference type="PANTHER" id="PTHR10807:SF109">
    <property type="entry name" value="SET DOMAIN BINDING FACTOR, ISOFORM A"/>
    <property type="match status" value="1"/>
</dbReference>
<dbReference type="Pfam" id="PF02141">
    <property type="entry name" value="DENN"/>
    <property type="match status" value="1"/>
</dbReference>
<feature type="domain" description="PH" evidence="3">
    <location>
        <begin position="2155"/>
        <end position="2261"/>
    </location>
</feature>
<evidence type="ECO:0000313" key="7">
    <source>
        <dbReference type="EnsemblMetazoa" id="ACOM028290-PA.1"/>
    </source>
</evidence>
<dbReference type="GO" id="GO:0016020">
    <property type="term" value="C:membrane"/>
    <property type="evidence" value="ECO:0007669"/>
    <property type="project" value="TreeGrafter"/>
</dbReference>
<dbReference type="CDD" id="cd14534">
    <property type="entry name" value="PTP-MTMR5-like"/>
    <property type="match status" value="1"/>
</dbReference>
<name>A0A8W7PA79_ANOCL</name>
<feature type="domain" description="UDENN" evidence="5">
    <location>
        <begin position="71"/>
        <end position="543"/>
    </location>
</feature>
<dbReference type="Pfam" id="PF00169">
    <property type="entry name" value="PH"/>
    <property type="match status" value="1"/>
</dbReference>
<dbReference type="GO" id="GO:0005737">
    <property type="term" value="C:cytoplasm"/>
    <property type="evidence" value="ECO:0007669"/>
    <property type="project" value="TreeGrafter"/>
</dbReference>
<dbReference type="InterPro" id="IPR011993">
    <property type="entry name" value="PH-like_dom_sf"/>
</dbReference>
<dbReference type="PANTHER" id="PTHR10807">
    <property type="entry name" value="MYOTUBULARIN-RELATED"/>
    <property type="match status" value="1"/>
</dbReference>
<feature type="region of interest" description="Disordered" evidence="2">
    <location>
        <begin position="162"/>
        <end position="185"/>
    </location>
</feature>
<feature type="compositionally biased region" description="Basic and acidic residues" evidence="2">
    <location>
        <begin position="924"/>
        <end position="942"/>
    </location>
</feature>
<evidence type="ECO:0000259" key="4">
    <source>
        <dbReference type="PROSITE" id="PS50081"/>
    </source>
</evidence>
<dbReference type="PROSITE" id="PS50081">
    <property type="entry name" value="ZF_DAG_PE_2"/>
    <property type="match status" value="1"/>
</dbReference>
<evidence type="ECO:0000259" key="6">
    <source>
        <dbReference type="PROSITE" id="PS51339"/>
    </source>
</evidence>
<dbReference type="InterPro" id="IPR005113">
    <property type="entry name" value="uDENN_dom"/>
</dbReference>
<dbReference type="Pfam" id="PF03456">
    <property type="entry name" value="uDENN"/>
    <property type="match status" value="1"/>
</dbReference>
<dbReference type="SMART" id="SM00799">
    <property type="entry name" value="DENN"/>
    <property type="match status" value="1"/>
</dbReference>
<dbReference type="SMART" id="SM00800">
    <property type="entry name" value="uDENN"/>
    <property type="match status" value="1"/>
</dbReference>
<organism evidence="7">
    <name type="scientific">Anopheles coluzzii</name>
    <name type="common">African malaria mosquito</name>
    <dbReference type="NCBI Taxonomy" id="1518534"/>
    <lineage>
        <taxon>Eukaryota</taxon>
        <taxon>Metazoa</taxon>
        <taxon>Ecdysozoa</taxon>
        <taxon>Arthropoda</taxon>
        <taxon>Hexapoda</taxon>
        <taxon>Insecta</taxon>
        <taxon>Pterygota</taxon>
        <taxon>Neoptera</taxon>
        <taxon>Endopterygota</taxon>
        <taxon>Diptera</taxon>
        <taxon>Nematocera</taxon>
        <taxon>Culicoidea</taxon>
        <taxon>Culicidae</taxon>
        <taxon>Anophelinae</taxon>
        <taxon>Anopheles</taxon>
    </lineage>
</organism>
<dbReference type="Gene3D" id="2.30.29.30">
    <property type="entry name" value="Pleckstrin-homology domain (PH domain)/Phosphotyrosine-binding domain (PTB)"/>
    <property type="match status" value="1"/>
</dbReference>
<feature type="region of interest" description="Disordered" evidence="2">
    <location>
        <begin position="908"/>
        <end position="944"/>
    </location>
</feature>
<dbReference type="InterPro" id="IPR005112">
    <property type="entry name" value="dDENN_dom"/>
</dbReference>
<feature type="compositionally biased region" description="Low complexity" evidence="2">
    <location>
        <begin position="2127"/>
        <end position="2141"/>
    </location>
</feature>
<dbReference type="GO" id="GO:0005085">
    <property type="term" value="F:guanyl-nucleotide exchange factor activity"/>
    <property type="evidence" value="ECO:0007669"/>
    <property type="project" value="TreeGrafter"/>
</dbReference>
<proteinExistence type="inferred from homology"/>
<dbReference type="Pfam" id="PF06602">
    <property type="entry name" value="Myotub-related"/>
    <property type="match status" value="1"/>
</dbReference>
<dbReference type="InterPro" id="IPR029021">
    <property type="entry name" value="Prot-tyrosine_phosphatase-like"/>
</dbReference>
<feature type="region of interest" description="Disordered" evidence="2">
    <location>
        <begin position="2117"/>
        <end position="2141"/>
    </location>
</feature>
<dbReference type="SMART" id="SM00801">
    <property type="entry name" value="dDENN"/>
    <property type="match status" value="1"/>
</dbReference>
<dbReference type="Pfam" id="PF12335">
    <property type="entry name" value="SBF2"/>
    <property type="match status" value="1"/>
</dbReference>
<dbReference type="SMART" id="SM00233">
    <property type="entry name" value="PH"/>
    <property type="match status" value="1"/>
</dbReference>
<dbReference type="InterPro" id="IPR001194">
    <property type="entry name" value="cDENN_dom"/>
</dbReference>
<feature type="compositionally biased region" description="Gly residues" evidence="2">
    <location>
        <begin position="1931"/>
        <end position="1949"/>
    </location>
</feature>
<evidence type="ECO:0000256" key="1">
    <source>
        <dbReference type="ARBA" id="ARBA00007471"/>
    </source>
</evidence>
<dbReference type="Pfam" id="PF00130">
    <property type="entry name" value="C1_1"/>
    <property type="match status" value="1"/>
</dbReference>
<dbReference type="SMART" id="SM00109">
    <property type="entry name" value="C1"/>
    <property type="match status" value="1"/>
</dbReference>
<feature type="compositionally biased region" description="Gly residues" evidence="2">
    <location>
        <begin position="1222"/>
        <end position="1236"/>
    </location>
</feature>
<dbReference type="InterPro" id="IPR002219">
    <property type="entry name" value="PKC_DAG/PE"/>
</dbReference>
<dbReference type="InterPro" id="IPR022096">
    <property type="entry name" value="SBF1/SBF2"/>
</dbReference>
<dbReference type="InterPro" id="IPR010569">
    <property type="entry name" value="Myotubularin-like_Pase_dom"/>
</dbReference>
<feature type="compositionally biased region" description="Polar residues" evidence="2">
    <location>
        <begin position="2117"/>
        <end position="2126"/>
    </location>
</feature>
<feature type="region of interest" description="Disordered" evidence="2">
    <location>
        <begin position="1487"/>
        <end position="1506"/>
    </location>
</feature>
<dbReference type="InterPro" id="IPR037516">
    <property type="entry name" value="Tripartite_DENN"/>
</dbReference>
<dbReference type="InterPro" id="IPR030564">
    <property type="entry name" value="Myotubularin"/>
</dbReference>
<dbReference type="SUPFAM" id="SSF50729">
    <property type="entry name" value="PH domain-like"/>
    <property type="match status" value="1"/>
</dbReference>
<dbReference type="EnsemblMetazoa" id="ACOM028290-RA">
    <property type="protein sequence ID" value="ACOM028290-PA.1"/>
    <property type="gene ID" value="ACOM028290"/>
</dbReference>
<feature type="region of interest" description="Disordered" evidence="2">
    <location>
        <begin position="1222"/>
        <end position="1255"/>
    </location>
</feature>
<evidence type="ECO:0000256" key="2">
    <source>
        <dbReference type="SAM" id="MobiDB-lite"/>
    </source>
</evidence>
<feature type="compositionally biased region" description="Gly residues" evidence="2">
    <location>
        <begin position="1530"/>
        <end position="1542"/>
    </location>
</feature>
<dbReference type="PROSITE" id="PS50211">
    <property type="entry name" value="DENN"/>
    <property type="match status" value="1"/>
</dbReference>
<dbReference type="SMART" id="SM00568">
    <property type="entry name" value="GRAM"/>
    <property type="match status" value="1"/>
</dbReference>
<dbReference type="SUPFAM" id="SSF52799">
    <property type="entry name" value="(Phosphotyrosine protein) phosphatases II"/>
    <property type="match status" value="1"/>
</dbReference>
<feature type="compositionally biased region" description="Acidic residues" evidence="2">
    <location>
        <begin position="1242"/>
        <end position="1252"/>
    </location>
</feature>
<feature type="compositionally biased region" description="Gly residues" evidence="2">
    <location>
        <begin position="1796"/>
        <end position="1837"/>
    </location>
</feature>
<feature type="region of interest" description="Disordered" evidence="2">
    <location>
        <begin position="1425"/>
        <end position="1452"/>
    </location>
</feature>
<feature type="domain" description="Phorbol-ester/DAG-type" evidence="4">
    <location>
        <begin position="2056"/>
        <end position="2106"/>
    </location>
</feature>
<dbReference type="CDD" id="cd13208">
    <property type="entry name" value="PH-GRAM_MTMR5_MTMR13"/>
    <property type="match status" value="1"/>
</dbReference>
<dbReference type="Proteomes" id="UP000075882">
    <property type="component" value="Unassembled WGS sequence"/>
</dbReference>
<protein>
    <recommendedName>
        <fullName evidence="8">Myotubularin</fullName>
    </recommendedName>
</protein>
<feature type="compositionally biased region" description="Gly residues" evidence="2">
    <location>
        <begin position="174"/>
        <end position="183"/>
    </location>
</feature>
<dbReference type="PROSITE" id="PS50003">
    <property type="entry name" value="PH_DOMAIN"/>
    <property type="match status" value="1"/>
</dbReference>
<dbReference type="PROSITE" id="PS00479">
    <property type="entry name" value="ZF_DAG_PE_1"/>
    <property type="match status" value="1"/>
</dbReference>
<dbReference type="InterPro" id="IPR001849">
    <property type="entry name" value="PH_domain"/>
</dbReference>
<feature type="region of interest" description="Disordered" evidence="2">
    <location>
        <begin position="1795"/>
        <end position="1842"/>
    </location>
</feature>
<dbReference type="CDD" id="cd01235">
    <property type="entry name" value="PH_Sbf1_hMTMR5"/>
    <property type="match status" value="1"/>
</dbReference>
<dbReference type="VEuPathDB" id="VectorBase:ACON2_039077"/>
<dbReference type="FunFam" id="2.30.29.30:FF:000286">
    <property type="entry name" value="PH-protein kinase domain containing protein"/>
    <property type="match status" value="1"/>
</dbReference>
<feature type="region of interest" description="Disordered" evidence="2">
    <location>
        <begin position="1931"/>
        <end position="1952"/>
    </location>
</feature>
<dbReference type="Gene3D" id="3.30.60.20">
    <property type="match status" value="1"/>
</dbReference>